<feature type="region of interest" description="Disordered" evidence="1">
    <location>
        <begin position="272"/>
        <end position="502"/>
    </location>
</feature>
<feature type="compositionally biased region" description="Low complexity" evidence="1">
    <location>
        <begin position="825"/>
        <end position="846"/>
    </location>
</feature>
<name>A0AAD5RUZ4_9PEZI</name>
<feature type="compositionally biased region" description="Basic residues" evidence="1">
    <location>
        <begin position="375"/>
        <end position="390"/>
    </location>
</feature>
<proteinExistence type="predicted"/>
<feature type="compositionally biased region" description="Polar residues" evidence="1">
    <location>
        <begin position="362"/>
        <end position="371"/>
    </location>
</feature>
<organism evidence="2 3">
    <name type="scientific">Zalerion maritima</name>
    <dbReference type="NCBI Taxonomy" id="339359"/>
    <lineage>
        <taxon>Eukaryota</taxon>
        <taxon>Fungi</taxon>
        <taxon>Dikarya</taxon>
        <taxon>Ascomycota</taxon>
        <taxon>Pezizomycotina</taxon>
        <taxon>Sordariomycetes</taxon>
        <taxon>Lulworthiomycetidae</taxon>
        <taxon>Lulworthiales</taxon>
        <taxon>Lulworthiaceae</taxon>
        <taxon>Zalerion</taxon>
    </lineage>
</organism>
<evidence type="ECO:0000313" key="2">
    <source>
        <dbReference type="EMBL" id="KAJ2904677.1"/>
    </source>
</evidence>
<evidence type="ECO:0000256" key="1">
    <source>
        <dbReference type="SAM" id="MobiDB-lite"/>
    </source>
</evidence>
<accession>A0AAD5RUZ4</accession>
<feature type="compositionally biased region" description="Polar residues" evidence="1">
    <location>
        <begin position="339"/>
        <end position="349"/>
    </location>
</feature>
<feature type="compositionally biased region" description="Polar residues" evidence="1">
    <location>
        <begin position="880"/>
        <end position="893"/>
    </location>
</feature>
<gene>
    <name evidence="2" type="ORF">MKZ38_007418</name>
</gene>
<feature type="region of interest" description="Disordered" evidence="1">
    <location>
        <begin position="741"/>
        <end position="909"/>
    </location>
</feature>
<feature type="region of interest" description="Disordered" evidence="1">
    <location>
        <begin position="143"/>
        <end position="252"/>
    </location>
</feature>
<feature type="compositionally biased region" description="Basic and acidic residues" evidence="1">
    <location>
        <begin position="153"/>
        <end position="165"/>
    </location>
</feature>
<feature type="compositionally biased region" description="Polar residues" evidence="1">
    <location>
        <begin position="52"/>
        <end position="65"/>
    </location>
</feature>
<evidence type="ECO:0000313" key="3">
    <source>
        <dbReference type="Proteomes" id="UP001201980"/>
    </source>
</evidence>
<dbReference type="AlphaFoldDB" id="A0AAD5RUZ4"/>
<feature type="compositionally biased region" description="Basic and acidic residues" evidence="1">
    <location>
        <begin position="483"/>
        <end position="502"/>
    </location>
</feature>
<reference evidence="2" key="1">
    <citation type="submission" date="2022-07" db="EMBL/GenBank/DDBJ databases">
        <title>Draft genome sequence of Zalerion maritima ATCC 34329, a (micro)plastics degrading marine fungus.</title>
        <authorList>
            <person name="Paco A."/>
            <person name="Goncalves M.F.M."/>
            <person name="Rocha-Santos T.A.P."/>
            <person name="Alves A."/>
        </authorList>
    </citation>
    <scope>NUCLEOTIDE SEQUENCE</scope>
    <source>
        <strain evidence="2">ATCC 34329</strain>
    </source>
</reference>
<dbReference type="Proteomes" id="UP001201980">
    <property type="component" value="Unassembled WGS sequence"/>
</dbReference>
<feature type="region of interest" description="Disordered" evidence="1">
    <location>
        <begin position="525"/>
        <end position="559"/>
    </location>
</feature>
<comment type="caution">
    <text evidence="2">The sequence shown here is derived from an EMBL/GenBank/DDBJ whole genome shotgun (WGS) entry which is preliminary data.</text>
</comment>
<feature type="compositionally biased region" description="Polar residues" evidence="1">
    <location>
        <begin position="1"/>
        <end position="10"/>
    </location>
</feature>
<feature type="compositionally biased region" description="Acidic residues" evidence="1">
    <location>
        <begin position="442"/>
        <end position="462"/>
    </location>
</feature>
<feature type="compositionally biased region" description="Low complexity" evidence="1">
    <location>
        <begin position="858"/>
        <end position="873"/>
    </location>
</feature>
<feature type="compositionally biased region" description="Basic residues" evidence="1">
    <location>
        <begin position="30"/>
        <end position="46"/>
    </location>
</feature>
<feature type="region of interest" description="Disordered" evidence="1">
    <location>
        <begin position="78"/>
        <end position="99"/>
    </location>
</feature>
<sequence>MTPQTRSTRGTPAEPKTYRSAPPPKQQKFASRRKNVRTYGKSRRSAPPRLLKQQTLTQMVDSDSPLSFELDDLPVLVDEEPKKKRRKTLGDSPNLLADHETGIKTATPISSFHTQTLTQFIRDKTLPVKDSDDEDDWDLIGFEESPVQPKLAGPEDVREPLEPPEIKSTIKAPGAQTPSKKTIKTEIPASTQSILSPMLDRYSPPNQRSSPSQLRSQRLPSGSTSGPARRFAPVLSERPQTPELKRIRLEIPASTESIETPIGACELMQAEAESPLAGKSSNTPKRVPVEEGRDGPPQTPTRYGLRIPAPTSSKSVSSVMLDRYSPPGSRRSPLKEKSANVSMITSGSLRQGKHYRDPTIKNPFSTKQSPDLKSAMKKTPAKNTPGKKIRFALPEDELLEQESQKGSLILGDDEGGSDVCPASPSPRPRLRAKSPPSREIPDSDAESGWGEEEEEEEEEEEREVVVVEALVDEAGEVPSLGEDVAKNTPEPEKPSKPISLEAKKTQDIYGNIGEETQAFIDSTISSAAQESSRPMPAPEKSTHASLPPLPRPTRRLKPKPIQGTQFESQRLPMDLVRQMAPNRSHHVDVFVSIHPDDVDSLADSTKNHEFRDFPFPDTVSRMWIYATKPVGELRYMAKIGPAKQPGEIANERALGNAEFNAGRGTRHAFEIIQMYELNNPVSLEDMKEEGWISTPPQRYTYVPPAVMGELVGNLRCDLFEDGELEDGADVGITISQEVEAQIRSDVENNTQTGPEHFDEEEMVPSSHKSEREVQATAAATEKVSTPQPSRELMPLPQNEAGEAVDDDEVIEETPRPNQTHSMIRPSQATTASQPSSPTQSQNISQRRSQRTMRRGVASSSLPPSDDLDGSPLRLRPEQYSYGSSELLSRSQMLPESLLMDMNPEIEDSQ</sequence>
<protein>
    <submittedName>
        <fullName evidence="2">Uncharacterized protein</fullName>
    </submittedName>
</protein>
<feature type="compositionally biased region" description="Low complexity" evidence="1">
    <location>
        <begin position="203"/>
        <end position="221"/>
    </location>
</feature>
<dbReference type="EMBL" id="JAKWBI020000047">
    <property type="protein sequence ID" value="KAJ2904677.1"/>
    <property type="molecule type" value="Genomic_DNA"/>
</dbReference>
<feature type="compositionally biased region" description="Acidic residues" evidence="1">
    <location>
        <begin position="802"/>
        <end position="811"/>
    </location>
</feature>
<feature type="region of interest" description="Disordered" evidence="1">
    <location>
        <begin position="1"/>
        <end position="65"/>
    </location>
</feature>
<keyword evidence="3" id="KW-1185">Reference proteome</keyword>